<reference evidence="1" key="1">
    <citation type="journal article" date="2022" name="New Phytol.">
        <title>Evolutionary transition to the ectomycorrhizal habit in the genomes of a hyperdiverse lineage of mushroom-forming fungi.</title>
        <authorList>
            <person name="Looney B."/>
            <person name="Miyauchi S."/>
            <person name="Morin E."/>
            <person name="Drula E."/>
            <person name="Courty P.E."/>
            <person name="Kohler A."/>
            <person name="Kuo A."/>
            <person name="LaButti K."/>
            <person name="Pangilinan J."/>
            <person name="Lipzen A."/>
            <person name="Riley R."/>
            <person name="Andreopoulos W."/>
            <person name="He G."/>
            <person name="Johnson J."/>
            <person name="Nolan M."/>
            <person name="Tritt A."/>
            <person name="Barry K.W."/>
            <person name="Grigoriev I.V."/>
            <person name="Nagy L.G."/>
            <person name="Hibbett D."/>
            <person name="Henrissat B."/>
            <person name="Matheny P.B."/>
            <person name="Labbe J."/>
            <person name="Martin F.M."/>
        </authorList>
    </citation>
    <scope>NUCLEOTIDE SEQUENCE</scope>
    <source>
        <strain evidence="1">BPL690</strain>
    </source>
</reference>
<dbReference type="PANTHER" id="PTHR34561:SF1">
    <property type="entry name" value="NADH DEHYDROGENASE [UBIQUINONE] 1 ALPHA SUBCOMPLEX ASSEMBLY FACTOR 8"/>
    <property type="match status" value="1"/>
</dbReference>
<keyword evidence="2" id="KW-1185">Reference proteome</keyword>
<dbReference type="PROSITE" id="PS51808">
    <property type="entry name" value="CHCH"/>
    <property type="match status" value="1"/>
</dbReference>
<dbReference type="Proteomes" id="UP001203297">
    <property type="component" value="Unassembled WGS sequence"/>
</dbReference>
<organism evidence="1 2">
    <name type="scientific">Multifurca ochricompacta</name>
    <dbReference type="NCBI Taxonomy" id="376703"/>
    <lineage>
        <taxon>Eukaryota</taxon>
        <taxon>Fungi</taxon>
        <taxon>Dikarya</taxon>
        <taxon>Basidiomycota</taxon>
        <taxon>Agaricomycotina</taxon>
        <taxon>Agaricomycetes</taxon>
        <taxon>Russulales</taxon>
        <taxon>Russulaceae</taxon>
        <taxon>Multifurca</taxon>
    </lineage>
</organism>
<sequence>MQPTAAVATAAASSLSLTPLRRLAIASTTTCAKEASAYGKCIVATYADVHKDKCKAEFDKFGACLRQTVVVFALEIPPHPSPRNSPLHFSSSAPP</sequence>
<evidence type="ECO:0000313" key="1">
    <source>
        <dbReference type="EMBL" id="KAI0300986.1"/>
    </source>
</evidence>
<proteinExistence type="predicted"/>
<dbReference type="EMBL" id="WTXG01000016">
    <property type="protein sequence ID" value="KAI0300986.1"/>
    <property type="molecule type" value="Genomic_DNA"/>
</dbReference>
<dbReference type="PANTHER" id="PTHR34561">
    <property type="entry name" value="NADH DEHYDROGENASE [UBIQUINONE] 1 ALPHA SUBCOMPLEX ASSEMBLY FACTOR 8"/>
    <property type="match status" value="1"/>
</dbReference>
<accession>A0AAD4M3Z1</accession>
<name>A0AAD4M3Z1_9AGAM</name>
<dbReference type="GO" id="GO:0032981">
    <property type="term" value="P:mitochondrial respiratory chain complex I assembly"/>
    <property type="evidence" value="ECO:0007669"/>
    <property type="project" value="InterPro"/>
</dbReference>
<protein>
    <recommendedName>
        <fullName evidence="3">IMS import disulfide relay-system CHCH-CHCH-like Cx9C domain-containing protein</fullName>
    </recommendedName>
</protein>
<dbReference type="GO" id="GO:0005739">
    <property type="term" value="C:mitochondrion"/>
    <property type="evidence" value="ECO:0007669"/>
    <property type="project" value="InterPro"/>
</dbReference>
<gene>
    <name evidence="1" type="ORF">B0F90DRAFT_1817284</name>
</gene>
<dbReference type="InterPro" id="IPR034595">
    <property type="entry name" value="NDUFAF8"/>
</dbReference>
<evidence type="ECO:0008006" key="3">
    <source>
        <dbReference type="Google" id="ProtNLM"/>
    </source>
</evidence>
<dbReference type="AlphaFoldDB" id="A0AAD4M3Z1"/>
<comment type="caution">
    <text evidence="1">The sequence shown here is derived from an EMBL/GenBank/DDBJ whole genome shotgun (WGS) entry which is preliminary data.</text>
</comment>
<evidence type="ECO:0000313" key="2">
    <source>
        <dbReference type="Proteomes" id="UP001203297"/>
    </source>
</evidence>